<accession>A0A0F3MM77</accession>
<dbReference type="EMBL" id="LANP01000006">
    <property type="protein sequence ID" value="KJV56766.1"/>
    <property type="molecule type" value="Genomic_DNA"/>
</dbReference>
<dbReference type="SUPFAM" id="SSF53335">
    <property type="entry name" value="S-adenosyl-L-methionine-dependent methyltransferases"/>
    <property type="match status" value="1"/>
</dbReference>
<organism evidence="1 2">
    <name type="scientific">Orientia chuto str. Dubai</name>
    <dbReference type="NCBI Taxonomy" id="1359168"/>
    <lineage>
        <taxon>Bacteria</taxon>
        <taxon>Pseudomonadati</taxon>
        <taxon>Pseudomonadota</taxon>
        <taxon>Alphaproteobacteria</taxon>
        <taxon>Rickettsiales</taxon>
        <taxon>Rickettsiaceae</taxon>
        <taxon>Rickettsieae</taxon>
        <taxon>Orientia</taxon>
    </lineage>
</organism>
<dbReference type="PATRIC" id="fig|1359168.3.peg.1087"/>
<dbReference type="Proteomes" id="UP000033616">
    <property type="component" value="Unassembled WGS sequence"/>
</dbReference>
<dbReference type="InterPro" id="IPR029063">
    <property type="entry name" value="SAM-dependent_MTases_sf"/>
</dbReference>
<gene>
    <name evidence="1" type="ORF">OCHUTO_0332</name>
</gene>
<comment type="caution">
    <text evidence="1">The sequence shown here is derived from an EMBL/GenBank/DDBJ whole genome shotgun (WGS) entry which is preliminary data.</text>
</comment>
<dbReference type="AlphaFoldDB" id="A0A0F3MM77"/>
<name>A0A0F3MM77_9RICK</name>
<protein>
    <submittedName>
        <fullName evidence="1">Uncharacterized protein</fullName>
    </submittedName>
</protein>
<reference evidence="1 2" key="1">
    <citation type="submission" date="2015-02" db="EMBL/GenBank/DDBJ databases">
        <title>Genome Sequencing of Rickettsiales.</title>
        <authorList>
            <person name="Daugherty S.C."/>
            <person name="Su Q."/>
            <person name="Abolude K."/>
            <person name="Beier-Sexton M."/>
            <person name="Carlyon J.A."/>
            <person name="Carter R."/>
            <person name="Day N.P."/>
            <person name="Dumler S.J."/>
            <person name="Dyachenko V."/>
            <person name="Godinez A."/>
            <person name="Kurtti T.J."/>
            <person name="Lichay M."/>
            <person name="Mullins K.E."/>
            <person name="Ott S."/>
            <person name="Pappas-Brown V."/>
            <person name="Paris D.H."/>
            <person name="Patel P."/>
            <person name="Richards A.L."/>
            <person name="Sadzewicz L."/>
            <person name="Sears K."/>
            <person name="Seidman D."/>
            <person name="Sengamalay N."/>
            <person name="Stenos J."/>
            <person name="Tallon L.J."/>
            <person name="Vincent G."/>
            <person name="Fraser C.M."/>
            <person name="Munderloh U."/>
            <person name="Dunning-Hotopp J.C."/>
        </authorList>
    </citation>
    <scope>NUCLEOTIDE SEQUENCE [LARGE SCALE GENOMIC DNA]</scope>
    <source>
        <strain evidence="1 2">Fuller</strain>
    </source>
</reference>
<evidence type="ECO:0000313" key="2">
    <source>
        <dbReference type="Proteomes" id="UP000033616"/>
    </source>
</evidence>
<proteinExistence type="predicted"/>
<sequence length="53" mass="6329">MQKFSNGIDLAFVESNSNLQYIEYINQVVNYPTIILANEFFDSLPIKYIYKRY</sequence>
<dbReference type="OrthoDB" id="9794208at2"/>
<keyword evidence="2" id="KW-1185">Reference proteome</keyword>
<evidence type="ECO:0000313" key="1">
    <source>
        <dbReference type="EMBL" id="KJV56766.1"/>
    </source>
</evidence>